<reference evidence="7" key="1">
    <citation type="submission" date="2020-05" db="EMBL/GenBank/DDBJ databases">
        <authorList>
            <person name="Chiriac C."/>
            <person name="Salcher M."/>
            <person name="Ghai R."/>
            <person name="Kavagutti S V."/>
        </authorList>
    </citation>
    <scope>NUCLEOTIDE SEQUENCE</scope>
</reference>
<name>A0A6J6RSQ1_9ZZZZ</name>
<protein>
    <submittedName>
        <fullName evidence="7">Unannotated protein</fullName>
    </submittedName>
</protein>
<keyword evidence="3 6" id="KW-0812">Transmembrane</keyword>
<dbReference type="Gene3D" id="1.20.1440.20">
    <property type="entry name" value="LemA-like domain"/>
    <property type="match status" value="1"/>
</dbReference>
<evidence type="ECO:0000256" key="5">
    <source>
        <dbReference type="ARBA" id="ARBA00023136"/>
    </source>
</evidence>
<evidence type="ECO:0000256" key="6">
    <source>
        <dbReference type="SAM" id="Phobius"/>
    </source>
</evidence>
<dbReference type="EMBL" id="CAEZYQ010000001">
    <property type="protein sequence ID" value="CAB4725427.1"/>
    <property type="molecule type" value="Genomic_DNA"/>
</dbReference>
<keyword evidence="4 6" id="KW-1133">Transmembrane helix</keyword>
<sequence length="192" mass="20659">MSGGAGVLLLVGGGLLLVLGLAVVVMYNRFVRQVALVEQSWSGIDVELTRRHELIPNLVEAVRGYAPHERAQLDVLVRAREDAAAHAGDRPAARGSYEDRVGSALGRVLARAEAYPDLRASEVFLALQDDLALTEDRIAAARRFYNGNVAALNTRVRTVPSNLVAAAFGFDERDFFELADPAHRAAPTTGLG</sequence>
<dbReference type="InterPro" id="IPR007156">
    <property type="entry name" value="MamQ_LemA"/>
</dbReference>
<evidence type="ECO:0000256" key="4">
    <source>
        <dbReference type="ARBA" id="ARBA00022989"/>
    </source>
</evidence>
<dbReference type="PANTHER" id="PTHR34478">
    <property type="entry name" value="PROTEIN LEMA"/>
    <property type="match status" value="1"/>
</dbReference>
<feature type="transmembrane region" description="Helical" evidence="6">
    <location>
        <begin position="6"/>
        <end position="27"/>
    </location>
</feature>
<evidence type="ECO:0000313" key="7">
    <source>
        <dbReference type="EMBL" id="CAB4725427.1"/>
    </source>
</evidence>
<dbReference type="GO" id="GO:0016020">
    <property type="term" value="C:membrane"/>
    <property type="evidence" value="ECO:0007669"/>
    <property type="project" value="UniProtKB-SubCell"/>
</dbReference>
<gene>
    <name evidence="7" type="ORF">UFOPK2761_00116</name>
</gene>
<keyword evidence="5 6" id="KW-0472">Membrane</keyword>
<dbReference type="InterPro" id="IPR023353">
    <property type="entry name" value="LemA-like_dom_sf"/>
</dbReference>
<comment type="similarity">
    <text evidence="2">Belongs to the LemA family.</text>
</comment>
<evidence type="ECO:0000256" key="3">
    <source>
        <dbReference type="ARBA" id="ARBA00022692"/>
    </source>
</evidence>
<comment type="subcellular location">
    <subcellularLocation>
        <location evidence="1">Membrane</location>
        <topology evidence="1">Single-pass membrane protein</topology>
    </subcellularLocation>
</comment>
<dbReference type="SUPFAM" id="SSF140478">
    <property type="entry name" value="LemA-like"/>
    <property type="match status" value="1"/>
</dbReference>
<evidence type="ECO:0000256" key="1">
    <source>
        <dbReference type="ARBA" id="ARBA00004167"/>
    </source>
</evidence>
<evidence type="ECO:0000256" key="2">
    <source>
        <dbReference type="ARBA" id="ARBA00008854"/>
    </source>
</evidence>
<dbReference type="AlphaFoldDB" id="A0A6J6RSQ1"/>
<dbReference type="Pfam" id="PF04011">
    <property type="entry name" value="LemA"/>
    <property type="match status" value="1"/>
</dbReference>
<proteinExistence type="inferred from homology"/>
<accession>A0A6J6RSQ1</accession>
<dbReference type="PANTHER" id="PTHR34478:SF1">
    <property type="entry name" value="PROTEIN LEMA"/>
    <property type="match status" value="1"/>
</dbReference>
<organism evidence="7">
    <name type="scientific">freshwater metagenome</name>
    <dbReference type="NCBI Taxonomy" id="449393"/>
    <lineage>
        <taxon>unclassified sequences</taxon>
        <taxon>metagenomes</taxon>
        <taxon>ecological metagenomes</taxon>
    </lineage>
</organism>